<name>A0ABR2JGA3_9PEZI</name>
<proteinExistence type="predicted"/>
<comment type="caution">
    <text evidence="1">The sequence shown here is derived from an EMBL/GenBank/DDBJ whole genome shotgun (WGS) entry which is preliminary data.</text>
</comment>
<protein>
    <submittedName>
        <fullName evidence="1">Uncharacterized protein</fullName>
    </submittedName>
</protein>
<keyword evidence="2" id="KW-1185">Reference proteome</keyword>
<dbReference type="PANTHER" id="PTHR39603">
    <property type="entry name" value="CYANOVIRIN-N DOMAIN-CONTAINING PROTEIN"/>
    <property type="match status" value="1"/>
</dbReference>
<gene>
    <name evidence="1" type="ORF">PGQ11_001795</name>
</gene>
<organism evidence="1 2">
    <name type="scientific">Apiospora arundinis</name>
    <dbReference type="NCBI Taxonomy" id="335852"/>
    <lineage>
        <taxon>Eukaryota</taxon>
        <taxon>Fungi</taxon>
        <taxon>Dikarya</taxon>
        <taxon>Ascomycota</taxon>
        <taxon>Pezizomycotina</taxon>
        <taxon>Sordariomycetes</taxon>
        <taxon>Xylariomycetidae</taxon>
        <taxon>Amphisphaeriales</taxon>
        <taxon>Apiosporaceae</taxon>
        <taxon>Apiospora</taxon>
    </lineage>
</organism>
<sequence>MYKLIDVSIPFQKLLNHLCLHHSQLIPLITSSQTKPISETPSFKMYAKSALAALSGVVTLALGGVVVRPDDPYASLAVSATSYVDLVERIIAFEATKGESPDPIPSPVVSLAQQEAIEVLGNETISAHNAALVTRQSHAICNLGNTCFAPDAAKCVNYLAGRGSQECRTGVSATQMCQALSAQILGLSAAGERANSCANVARAAGHVLDVCTKPNNQINGQGVLDSDREFNVIIAGF</sequence>
<dbReference type="PANTHER" id="PTHR39603:SF1">
    <property type="entry name" value="CYANOVIRIN-N DOMAIN-CONTAINING PROTEIN"/>
    <property type="match status" value="1"/>
</dbReference>
<accession>A0ABR2JGA3</accession>
<reference evidence="1 2" key="1">
    <citation type="journal article" date="2024" name="IMA Fungus">
        <title>Apiospora arundinis, a panoply of carbohydrate-active enzymes and secondary metabolites.</title>
        <authorList>
            <person name="Sorensen T."/>
            <person name="Petersen C."/>
            <person name="Muurmann A.T."/>
            <person name="Christiansen J.V."/>
            <person name="Brundto M.L."/>
            <person name="Overgaard C.K."/>
            <person name="Boysen A.T."/>
            <person name="Wollenberg R.D."/>
            <person name="Larsen T.O."/>
            <person name="Sorensen J.L."/>
            <person name="Nielsen K.L."/>
            <person name="Sondergaard T.E."/>
        </authorList>
    </citation>
    <scope>NUCLEOTIDE SEQUENCE [LARGE SCALE GENOMIC DNA]</scope>
    <source>
        <strain evidence="1 2">AAU 773</strain>
    </source>
</reference>
<evidence type="ECO:0000313" key="1">
    <source>
        <dbReference type="EMBL" id="KAK8876849.1"/>
    </source>
</evidence>
<evidence type="ECO:0000313" key="2">
    <source>
        <dbReference type="Proteomes" id="UP001390339"/>
    </source>
</evidence>
<dbReference type="Proteomes" id="UP001390339">
    <property type="component" value="Unassembled WGS sequence"/>
</dbReference>
<dbReference type="EMBL" id="JAPCWZ010000002">
    <property type="protein sequence ID" value="KAK8876849.1"/>
    <property type="molecule type" value="Genomic_DNA"/>
</dbReference>